<comment type="caution">
    <text evidence="1">The sequence shown here is derived from an EMBL/GenBank/DDBJ whole genome shotgun (WGS) entry which is preliminary data.</text>
</comment>
<evidence type="ECO:0000313" key="1">
    <source>
        <dbReference type="EMBL" id="CAF4714915.1"/>
    </source>
</evidence>
<dbReference type="EMBL" id="CAJOBG010104103">
    <property type="protein sequence ID" value="CAF4714915.1"/>
    <property type="molecule type" value="Genomic_DNA"/>
</dbReference>
<name>A0A821J9H7_9BILA</name>
<accession>A0A821J9H7</accession>
<proteinExistence type="predicted"/>
<protein>
    <submittedName>
        <fullName evidence="1">Uncharacterized protein</fullName>
    </submittedName>
</protein>
<dbReference type="AlphaFoldDB" id="A0A821J9H7"/>
<gene>
    <name evidence="1" type="ORF">OVN521_LOCUS48877</name>
</gene>
<sequence length="43" mass="5030">MAKVKHDTEELYQLYYSNNIKFDTFQQQIITGTRISSLQTSST</sequence>
<dbReference type="Proteomes" id="UP000663866">
    <property type="component" value="Unassembled WGS sequence"/>
</dbReference>
<feature type="non-terminal residue" evidence="1">
    <location>
        <position position="1"/>
    </location>
</feature>
<organism evidence="1 2">
    <name type="scientific">Rotaria magnacalcarata</name>
    <dbReference type="NCBI Taxonomy" id="392030"/>
    <lineage>
        <taxon>Eukaryota</taxon>
        <taxon>Metazoa</taxon>
        <taxon>Spiralia</taxon>
        <taxon>Gnathifera</taxon>
        <taxon>Rotifera</taxon>
        <taxon>Eurotatoria</taxon>
        <taxon>Bdelloidea</taxon>
        <taxon>Philodinida</taxon>
        <taxon>Philodinidae</taxon>
        <taxon>Rotaria</taxon>
    </lineage>
</organism>
<reference evidence="1" key="1">
    <citation type="submission" date="2021-02" db="EMBL/GenBank/DDBJ databases">
        <authorList>
            <person name="Nowell W R."/>
        </authorList>
    </citation>
    <scope>NUCLEOTIDE SEQUENCE</scope>
</reference>
<evidence type="ECO:0000313" key="2">
    <source>
        <dbReference type="Proteomes" id="UP000663866"/>
    </source>
</evidence>
<keyword evidence="2" id="KW-1185">Reference proteome</keyword>